<evidence type="ECO:0000313" key="2">
    <source>
        <dbReference type="EMBL" id="GJG27959.1"/>
    </source>
</evidence>
<dbReference type="InterPro" id="IPR051675">
    <property type="entry name" value="Endo/Exo/Phosphatase_dom_1"/>
</dbReference>
<dbReference type="SUPFAM" id="SSF47781">
    <property type="entry name" value="RuvA domain 2-like"/>
    <property type="match status" value="3"/>
</dbReference>
<dbReference type="GeneID" id="72480910"/>
<dbReference type="EMBL" id="BPTR01000001">
    <property type="protein sequence ID" value="GJG27959.1"/>
    <property type="molecule type" value="Genomic_DNA"/>
</dbReference>
<dbReference type="GO" id="GO:0015628">
    <property type="term" value="P:protein secretion by the type II secretion system"/>
    <property type="evidence" value="ECO:0007669"/>
    <property type="project" value="TreeGrafter"/>
</dbReference>
<proteinExistence type="predicted"/>
<evidence type="ECO:0000256" key="1">
    <source>
        <dbReference type="SAM" id="Phobius"/>
    </source>
</evidence>
<reference evidence="2" key="2">
    <citation type="submission" date="2021-08" db="EMBL/GenBank/DDBJ databases">
        <title>Prevotella lacticifex sp. nov., isolated from rumen of cow.</title>
        <authorList>
            <person name="Shinkai T."/>
            <person name="Ikeyama N."/>
            <person name="Kumagai M."/>
            <person name="Ohmori H."/>
            <person name="Sakamoto M."/>
            <person name="Ohkuma M."/>
            <person name="Mitsumori M."/>
        </authorList>
    </citation>
    <scope>NUCLEOTIDE SEQUENCE</scope>
    <source>
        <strain evidence="2">DSM 11371</strain>
    </source>
</reference>
<dbReference type="Gene3D" id="1.10.150.280">
    <property type="entry name" value="AF1531-like domain"/>
    <property type="match status" value="2"/>
</dbReference>
<dbReference type="GO" id="GO:0015627">
    <property type="term" value="C:type II protein secretion system complex"/>
    <property type="evidence" value="ECO:0007669"/>
    <property type="project" value="TreeGrafter"/>
</dbReference>
<evidence type="ECO:0000313" key="5">
    <source>
        <dbReference type="Proteomes" id="UP000887043"/>
    </source>
</evidence>
<keyword evidence="1" id="KW-0472">Membrane</keyword>
<dbReference type="Proteomes" id="UP000887043">
    <property type="component" value="Unassembled WGS sequence"/>
</dbReference>
<sequence>MMRNYLKHIFYLQRNDRKALFVLLLITVVCIFIFFYIDTSYTRVDMSHEDSLRFYGNSVSQLNGRNHVPAEYYQVEGKNVALFPFDPNTADSTQLLALGLQAWQVRSIYRYRAKGGIYRRPEDFARLYGLTKKQYRALEPYIQISDDYQPSAELFPESSVSHAEKNRSFERDTLKYPQKLKVGQYISLNTADTTMLKKVPGIGSTFASRIVRYREQLGGYFSVSQLLEIDGFPEEALKFFVINNKSIHKLNVNKLSLNQLRKHPYINFYQAREICDYRRLKGPLNSLSELHLFKDFSAEDIQRLSPYVSF</sequence>
<comment type="caution">
    <text evidence="2">The sequence shown here is derived from an EMBL/GenBank/DDBJ whole genome shotgun (WGS) entry which is preliminary data.</text>
</comment>
<dbReference type="Pfam" id="PF12836">
    <property type="entry name" value="HHH_3"/>
    <property type="match status" value="2"/>
</dbReference>
<dbReference type="EMBL" id="NPJF01000026">
    <property type="protein sequence ID" value="OYP55600.1"/>
    <property type="molecule type" value="Genomic_DNA"/>
</dbReference>
<accession>A0AA37HXZ3</accession>
<keyword evidence="1" id="KW-0812">Transmembrane</keyword>
<evidence type="ECO:0000313" key="4">
    <source>
        <dbReference type="Proteomes" id="UP000216189"/>
    </source>
</evidence>
<feature type="transmembrane region" description="Helical" evidence="1">
    <location>
        <begin position="20"/>
        <end position="37"/>
    </location>
</feature>
<gene>
    <name evidence="3" type="ORF">CIK91_04430</name>
    <name evidence="2" type="ORF">PRRU23_16590</name>
</gene>
<dbReference type="RefSeq" id="WP_006281576.1">
    <property type="nucleotide sequence ID" value="NZ_BPTR01000001.1"/>
</dbReference>
<keyword evidence="4" id="KW-1185">Reference proteome</keyword>
<organism evidence="2 5">
    <name type="scientific">Segatella bryantii</name>
    <name type="common">Prevotella bryantii</name>
    <dbReference type="NCBI Taxonomy" id="77095"/>
    <lineage>
        <taxon>Bacteria</taxon>
        <taxon>Pseudomonadati</taxon>
        <taxon>Bacteroidota</taxon>
        <taxon>Bacteroidia</taxon>
        <taxon>Bacteroidales</taxon>
        <taxon>Prevotellaceae</taxon>
        <taxon>Segatella</taxon>
    </lineage>
</organism>
<name>A0AA37HXZ3_SEGBR</name>
<keyword evidence="1" id="KW-1133">Transmembrane helix</keyword>
<reference evidence="3 4" key="1">
    <citation type="submission" date="2017-08" db="EMBL/GenBank/DDBJ databases">
        <title>Comparative genomics of non-oral Prevotella species.</title>
        <authorList>
            <person name="Accetto T."/>
            <person name="Nograsek B."/>
            <person name="Avgustin G."/>
        </authorList>
    </citation>
    <scope>NUCLEOTIDE SEQUENCE [LARGE SCALE GENOMIC DNA]</scope>
    <source>
        <strain evidence="3 4">TC1-1</strain>
    </source>
</reference>
<dbReference type="PANTHER" id="PTHR21180">
    <property type="entry name" value="ENDONUCLEASE/EXONUCLEASE/PHOSPHATASE FAMILY DOMAIN-CONTAINING PROTEIN 1"/>
    <property type="match status" value="1"/>
</dbReference>
<dbReference type="InterPro" id="IPR010994">
    <property type="entry name" value="RuvA_2-like"/>
</dbReference>
<dbReference type="Proteomes" id="UP000216189">
    <property type="component" value="Unassembled WGS sequence"/>
</dbReference>
<dbReference type="PANTHER" id="PTHR21180:SF32">
    <property type="entry name" value="ENDONUCLEASE_EXONUCLEASE_PHOSPHATASE FAMILY DOMAIN-CONTAINING PROTEIN 1"/>
    <property type="match status" value="1"/>
</dbReference>
<evidence type="ECO:0000313" key="3">
    <source>
        <dbReference type="EMBL" id="OYP55600.1"/>
    </source>
</evidence>
<protein>
    <submittedName>
        <fullName evidence="2">Competence protein ComEA</fullName>
    </submittedName>
</protein>
<dbReference type="AlphaFoldDB" id="A0AA37HXZ3"/>